<keyword evidence="2" id="KW-1185">Reference proteome</keyword>
<evidence type="ECO:0000313" key="2">
    <source>
        <dbReference type="Proteomes" id="UP001442841"/>
    </source>
</evidence>
<dbReference type="RefSeq" id="WP_425310759.1">
    <property type="nucleotide sequence ID" value="NZ_CP154795.1"/>
</dbReference>
<reference evidence="1 2" key="1">
    <citation type="submission" date="2024-04" db="EMBL/GenBank/DDBJ databases">
        <title>Isolation of an actinomycete strain from pig manure.</title>
        <authorList>
            <person name="Gong T."/>
            <person name="Yu Z."/>
            <person name="An M."/>
            <person name="Wei C."/>
            <person name="Yang W."/>
            <person name="Liu L."/>
        </authorList>
    </citation>
    <scope>NUCLEOTIDE SEQUENCE [LARGE SCALE GENOMIC DNA]</scope>
    <source>
        <strain evidence="1 2">ZF39</strain>
    </source>
</reference>
<dbReference type="Proteomes" id="UP001442841">
    <property type="component" value="Chromosome"/>
</dbReference>
<evidence type="ECO:0008006" key="3">
    <source>
        <dbReference type="Google" id="ProtNLM"/>
    </source>
</evidence>
<organism evidence="1 2">
    <name type="scientific">Ammonicoccus fulvus</name>
    <dbReference type="NCBI Taxonomy" id="3138240"/>
    <lineage>
        <taxon>Bacteria</taxon>
        <taxon>Bacillati</taxon>
        <taxon>Actinomycetota</taxon>
        <taxon>Actinomycetes</taxon>
        <taxon>Propionibacteriales</taxon>
        <taxon>Propionibacteriaceae</taxon>
        <taxon>Ammonicoccus</taxon>
    </lineage>
</organism>
<evidence type="ECO:0000313" key="1">
    <source>
        <dbReference type="EMBL" id="XAN09306.1"/>
    </source>
</evidence>
<protein>
    <recommendedName>
        <fullName evidence="3">Knr4/Smi1-like domain-containing protein</fullName>
    </recommendedName>
</protein>
<dbReference type="EMBL" id="CP154795">
    <property type="protein sequence ID" value="XAN09306.1"/>
    <property type="molecule type" value="Genomic_DNA"/>
</dbReference>
<sequence>MMTDLSEGLCRIKVGFGKPSSRHLAAGAQAWADASRGCRQIMAAGLPHNMEVETLYVWRDGTQTAGATLDDLHLFPGFYLLSLEDVLANYRSFVTDPRWNHGWLPLFTDGAGDFYLVELGGRSSGWVRRFRIDEAEHPVEFRSLTDMVVTLAAAFDRGVFFIDSDGYLEMNDLRFGKLAAELNPAVHWWTDQTR</sequence>
<gene>
    <name evidence="1" type="ORF">AADG42_18935</name>
</gene>
<accession>A0ABZ3FXJ5</accession>
<name>A0ABZ3FXJ5_9ACTN</name>
<proteinExistence type="predicted"/>